<reference evidence="2 3" key="1">
    <citation type="submission" date="2024-01" db="EMBL/GenBank/DDBJ databases">
        <authorList>
            <person name="Allen C."/>
            <person name="Tagirdzhanova G."/>
        </authorList>
    </citation>
    <scope>NUCLEOTIDE SEQUENCE [LARGE SCALE GENOMIC DNA]</scope>
</reference>
<evidence type="ECO:0000313" key="2">
    <source>
        <dbReference type="EMBL" id="CAK7230622.1"/>
    </source>
</evidence>
<feature type="compositionally biased region" description="Polar residues" evidence="1">
    <location>
        <begin position="18"/>
        <end position="27"/>
    </location>
</feature>
<gene>
    <name evidence="2" type="ORF">SBRCBS47491_007647</name>
</gene>
<feature type="compositionally biased region" description="Polar residues" evidence="1">
    <location>
        <begin position="368"/>
        <end position="378"/>
    </location>
</feature>
<accession>A0ABP0CEV3</accession>
<comment type="caution">
    <text evidence="2">The sequence shown here is derived from an EMBL/GenBank/DDBJ whole genome shotgun (WGS) entry which is preliminary data.</text>
</comment>
<feature type="region of interest" description="Disordered" evidence="1">
    <location>
        <begin position="482"/>
        <end position="529"/>
    </location>
</feature>
<dbReference type="Proteomes" id="UP001642406">
    <property type="component" value="Unassembled WGS sequence"/>
</dbReference>
<name>A0ABP0CEV3_9PEZI</name>
<organism evidence="2 3">
    <name type="scientific">Sporothrix bragantina</name>
    <dbReference type="NCBI Taxonomy" id="671064"/>
    <lineage>
        <taxon>Eukaryota</taxon>
        <taxon>Fungi</taxon>
        <taxon>Dikarya</taxon>
        <taxon>Ascomycota</taxon>
        <taxon>Pezizomycotina</taxon>
        <taxon>Sordariomycetes</taxon>
        <taxon>Sordariomycetidae</taxon>
        <taxon>Ophiostomatales</taxon>
        <taxon>Ophiostomataceae</taxon>
        <taxon>Sporothrix</taxon>
    </lineage>
</organism>
<feature type="compositionally biased region" description="Low complexity" evidence="1">
    <location>
        <begin position="158"/>
        <end position="194"/>
    </location>
</feature>
<feature type="compositionally biased region" description="Low complexity" evidence="1">
    <location>
        <begin position="652"/>
        <end position="670"/>
    </location>
</feature>
<keyword evidence="3" id="KW-1185">Reference proteome</keyword>
<sequence>MGLPLYIAPVESDLRNKGSANRNSPTHGPNRIRRARRSTEALVESRRRAIMTATATATIPRPGDITESQRETLRAQFQAQQQLLDQVNRRRTEELQSHNNLRSRVQIYGSPGAHPSQPQGATPDAAHPSRESLLQRFYDRLRDHEQTNGLSSLGRDGNTAIANSTASPSAPAAANPATVSSSNAASASPRPSANVRVTTASGTGGLRDEHRLWYEYIISRSRNQASADLRERNGREGASAAMTAAIMDNMGGNDEEAGRNLLATLDRRWMDLPSLGSTTSQPNRSHRRPRATVEQYGAEGMPSSSDWDMGTDSARLSHPTSRRVSSLRRVMNASATSRRPTVGWSDNNNRESSRSRESSQSRVFGDTRQISSAGNRSLSNHDWMVGYLDINGDRRLAPRDERRRRERSFMVDGIISPPQEDGWGTPVDSMDGLGDRRRSLSPEGDSAWDTLLTTLTPDPQPPSVSTSFASTSSALAAAAEGQPTWVSSSQPTTTQTPVVAALPAVPSPVSRSRDDDENGTNESTPIPNLVETAHTPAWFTHEPTFLAGNASSGTTSAGTSQPVRSPFTVVSVDADTADESAVMFESGVEGEAPCEDSEMDEGVQRDGEDEDAAYDEEEQGEEEARAFFMGMTDGPSTGGDRSMRSSFGGVRAGNSQGANNGANSNNSNSQETLDILGIGGMQHIVRSLARREDIPDEWWAEAGLSRTLAREASS</sequence>
<feature type="region of interest" description="Disordered" evidence="1">
    <location>
        <begin position="106"/>
        <end position="128"/>
    </location>
</feature>
<feature type="compositionally biased region" description="Acidic residues" evidence="1">
    <location>
        <begin position="592"/>
        <end position="621"/>
    </location>
</feature>
<evidence type="ECO:0000313" key="3">
    <source>
        <dbReference type="Proteomes" id="UP001642406"/>
    </source>
</evidence>
<feature type="region of interest" description="Disordered" evidence="1">
    <location>
        <begin position="273"/>
        <end position="378"/>
    </location>
</feature>
<feature type="region of interest" description="Disordered" evidence="1">
    <location>
        <begin position="14"/>
        <end position="39"/>
    </location>
</feature>
<proteinExistence type="predicted"/>
<feature type="compositionally biased region" description="Basic and acidic residues" evidence="1">
    <location>
        <begin position="348"/>
        <end position="359"/>
    </location>
</feature>
<protein>
    <submittedName>
        <fullName evidence="2">Uncharacterized protein</fullName>
    </submittedName>
</protein>
<feature type="region of interest" description="Disordered" evidence="1">
    <location>
        <begin position="147"/>
        <end position="202"/>
    </location>
</feature>
<feature type="compositionally biased region" description="Low complexity" evidence="1">
    <location>
        <begin position="482"/>
        <end position="510"/>
    </location>
</feature>
<feature type="region of interest" description="Disordered" evidence="1">
    <location>
        <begin position="586"/>
        <end position="671"/>
    </location>
</feature>
<feature type="region of interest" description="Disordered" evidence="1">
    <location>
        <begin position="414"/>
        <end position="447"/>
    </location>
</feature>
<dbReference type="EMBL" id="CAWUHC010000088">
    <property type="protein sequence ID" value="CAK7230622.1"/>
    <property type="molecule type" value="Genomic_DNA"/>
</dbReference>
<evidence type="ECO:0000256" key="1">
    <source>
        <dbReference type="SAM" id="MobiDB-lite"/>
    </source>
</evidence>